<dbReference type="Pfam" id="PF08818">
    <property type="entry name" value="DUF1801"/>
    <property type="match status" value="1"/>
</dbReference>
<sequence length="119" mass="13020">MAKNEVDAYLAGCPQPQRSTLQALRASIKKILPDAEETIYYGVPAYKVEGRGVAGFASFKKHCSYFPMSGSVLVQLPNELAAFVTTKGALQFPIDKPLSHILVKKLIKTRLAEIPSKGR</sequence>
<dbReference type="SUPFAM" id="SSF159888">
    <property type="entry name" value="YdhG-like"/>
    <property type="match status" value="1"/>
</dbReference>
<dbReference type="EMBL" id="CAFBRC010000112">
    <property type="protein sequence ID" value="CAB5077780.1"/>
    <property type="molecule type" value="Genomic_DNA"/>
</dbReference>
<evidence type="ECO:0000313" key="2">
    <source>
        <dbReference type="EMBL" id="CAB4682621.1"/>
    </source>
</evidence>
<gene>
    <name evidence="2" type="ORF">UFOPK2342_01277</name>
    <name evidence="3" type="ORF">UFOPK2423_01653</name>
    <name evidence="4" type="ORF">UFOPK4367_01346</name>
</gene>
<organism evidence="3">
    <name type="scientific">freshwater metagenome</name>
    <dbReference type="NCBI Taxonomy" id="449393"/>
    <lineage>
        <taxon>unclassified sequences</taxon>
        <taxon>metagenomes</taxon>
        <taxon>ecological metagenomes</taxon>
    </lineage>
</organism>
<evidence type="ECO:0000313" key="3">
    <source>
        <dbReference type="EMBL" id="CAB4709598.1"/>
    </source>
</evidence>
<protein>
    <submittedName>
        <fullName evidence="3">Unannotated protein</fullName>
    </submittedName>
</protein>
<dbReference type="InterPro" id="IPR014922">
    <property type="entry name" value="YdhG-like"/>
</dbReference>
<reference evidence="3" key="1">
    <citation type="submission" date="2020-05" db="EMBL/GenBank/DDBJ databases">
        <authorList>
            <person name="Chiriac C."/>
            <person name="Salcher M."/>
            <person name="Ghai R."/>
            <person name="Kavagutti S V."/>
        </authorList>
    </citation>
    <scope>NUCLEOTIDE SEQUENCE</scope>
</reference>
<proteinExistence type="predicted"/>
<feature type="domain" description="YdhG-like" evidence="1">
    <location>
        <begin position="17"/>
        <end position="110"/>
    </location>
</feature>
<accession>A0A6J6QL33</accession>
<dbReference type="Gene3D" id="3.90.1150.200">
    <property type="match status" value="1"/>
</dbReference>
<dbReference type="AlphaFoldDB" id="A0A6J6QL33"/>
<evidence type="ECO:0000313" key="4">
    <source>
        <dbReference type="EMBL" id="CAB5077780.1"/>
    </source>
</evidence>
<name>A0A6J6QL33_9ZZZZ</name>
<dbReference type="EMBL" id="CAEZXN010000066">
    <property type="protein sequence ID" value="CAB4709598.1"/>
    <property type="molecule type" value="Genomic_DNA"/>
</dbReference>
<dbReference type="EMBL" id="CAEZXB010000029">
    <property type="protein sequence ID" value="CAB4682621.1"/>
    <property type="molecule type" value="Genomic_DNA"/>
</dbReference>
<evidence type="ECO:0000259" key="1">
    <source>
        <dbReference type="Pfam" id="PF08818"/>
    </source>
</evidence>